<evidence type="ECO:0000256" key="2">
    <source>
        <dbReference type="ARBA" id="ARBA00023284"/>
    </source>
</evidence>
<dbReference type="RefSeq" id="WP_078808337.1">
    <property type="nucleotide sequence ID" value="NZ_FUXI01000039.1"/>
</dbReference>
<dbReference type="NCBIfam" id="NF002459">
    <property type="entry name" value="PRK01655.1"/>
    <property type="match status" value="1"/>
</dbReference>
<proteinExistence type="inferred from homology"/>
<comment type="similarity">
    <text evidence="3">Belongs to the ArsC family.</text>
</comment>
<dbReference type="PANTHER" id="PTHR30041:SF7">
    <property type="entry name" value="GLOBAL TRANSCRIPTIONAL REGULATOR SPX"/>
    <property type="match status" value="1"/>
</dbReference>
<dbReference type="InterPro" id="IPR006660">
    <property type="entry name" value="Arsenate_reductase-like"/>
</dbReference>
<dbReference type="PANTHER" id="PTHR30041">
    <property type="entry name" value="ARSENATE REDUCTASE"/>
    <property type="match status" value="1"/>
</dbReference>
<dbReference type="STRING" id="263852.SAMN02745116_02440"/>
<evidence type="ECO:0000256" key="3">
    <source>
        <dbReference type="PROSITE-ProRule" id="PRU01282"/>
    </source>
</evidence>
<dbReference type="Gene3D" id="3.40.30.10">
    <property type="entry name" value="Glutaredoxin"/>
    <property type="match status" value="1"/>
</dbReference>
<evidence type="ECO:0000313" key="5">
    <source>
        <dbReference type="Proteomes" id="UP000190328"/>
    </source>
</evidence>
<keyword evidence="1" id="KW-1015">Disulfide bond</keyword>
<accession>A0A1T4R6H0</accession>
<name>A0A1T4R6H0_9ENTE</name>
<organism evidence="4 5">
    <name type="scientific">Pilibacter termitis</name>
    <dbReference type="NCBI Taxonomy" id="263852"/>
    <lineage>
        <taxon>Bacteria</taxon>
        <taxon>Bacillati</taxon>
        <taxon>Bacillota</taxon>
        <taxon>Bacilli</taxon>
        <taxon>Lactobacillales</taxon>
        <taxon>Enterococcaceae</taxon>
        <taxon>Pilibacter</taxon>
    </lineage>
</organism>
<dbReference type="AlphaFoldDB" id="A0A1T4R6H0"/>
<dbReference type="PROSITE" id="PS51353">
    <property type="entry name" value="ARSC"/>
    <property type="match status" value="1"/>
</dbReference>
<reference evidence="4 5" key="1">
    <citation type="submission" date="2017-02" db="EMBL/GenBank/DDBJ databases">
        <authorList>
            <person name="Peterson S.W."/>
        </authorList>
    </citation>
    <scope>NUCLEOTIDE SEQUENCE [LARGE SCALE GENOMIC DNA]</scope>
    <source>
        <strain evidence="4 5">ATCC BAA-1030</strain>
    </source>
</reference>
<keyword evidence="5" id="KW-1185">Reference proteome</keyword>
<sequence>MLKIFMSPSCTSCRKARQWLIDHEIPYIERNTVRQKVNADELREILMMTENGTEDIISKRSNAYSLIKDRMDDMSVGELIATIEEYPTLLRRPIMIDDKRLQVGYNEDEIRVFLPRKIRRASLQKAQYASAL</sequence>
<keyword evidence="2" id="KW-0676">Redox-active center</keyword>
<dbReference type="Proteomes" id="UP000190328">
    <property type="component" value="Unassembled WGS sequence"/>
</dbReference>
<protein>
    <submittedName>
        <fullName evidence="4">Regulatory protein spx</fullName>
    </submittedName>
</protein>
<dbReference type="EMBL" id="FUXI01000039">
    <property type="protein sequence ID" value="SKA11221.1"/>
    <property type="molecule type" value="Genomic_DNA"/>
</dbReference>
<dbReference type="NCBIfam" id="TIGR01617">
    <property type="entry name" value="arsC_related"/>
    <property type="match status" value="1"/>
</dbReference>
<evidence type="ECO:0000313" key="4">
    <source>
        <dbReference type="EMBL" id="SKA11221.1"/>
    </source>
</evidence>
<dbReference type="CDD" id="cd03032">
    <property type="entry name" value="ArsC_Spx"/>
    <property type="match status" value="1"/>
</dbReference>
<dbReference type="InterPro" id="IPR006504">
    <property type="entry name" value="Tscrpt_reg_Spx/MgsR"/>
</dbReference>
<dbReference type="InterPro" id="IPR036249">
    <property type="entry name" value="Thioredoxin-like_sf"/>
</dbReference>
<gene>
    <name evidence="4" type="ORF">SAMN02745116_02440</name>
</gene>
<evidence type="ECO:0000256" key="1">
    <source>
        <dbReference type="ARBA" id="ARBA00023157"/>
    </source>
</evidence>
<dbReference type="SUPFAM" id="SSF52833">
    <property type="entry name" value="Thioredoxin-like"/>
    <property type="match status" value="1"/>
</dbReference>
<dbReference type="Pfam" id="PF03960">
    <property type="entry name" value="ArsC"/>
    <property type="match status" value="1"/>
</dbReference>
<dbReference type="OrthoDB" id="9794155at2"/>